<keyword evidence="4" id="KW-0862">Zinc</keyword>
<keyword evidence="2" id="KW-0479">Metal-binding</keyword>
<dbReference type="AlphaFoldDB" id="A0A507CP25"/>
<dbReference type="GO" id="GO:0008270">
    <property type="term" value="F:zinc ion binding"/>
    <property type="evidence" value="ECO:0007669"/>
    <property type="project" value="UniProtKB-KW"/>
</dbReference>
<evidence type="ECO:0000313" key="8">
    <source>
        <dbReference type="EMBL" id="TPX43998.1"/>
    </source>
</evidence>
<evidence type="ECO:0008006" key="11">
    <source>
        <dbReference type="Google" id="ProtNLM"/>
    </source>
</evidence>
<feature type="compositionally biased region" description="Basic and acidic residues" evidence="6">
    <location>
        <begin position="166"/>
        <end position="175"/>
    </location>
</feature>
<keyword evidence="3" id="KW-0863">Zinc-finger</keyword>
<protein>
    <recommendedName>
        <fullName evidence="11">Zinc finger protein 830</fullName>
    </recommendedName>
</protein>
<dbReference type="PANTHER" id="PTHR13278:SF0">
    <property type="entry name" value="ZINC FINGER PROTEIN 830"/>
    <property type="match status" value="1"/>
</dbReference>
<dbReference type="GO" id="GO:0033314">
    <property type="term" value="P:mitotic DNA replication checkpoint signaling"/>
    <property type="evidence" value="ECO:0007669"/>
    <property type="project" value="TreeGrafter"/>
</dbReference>
<organism evidence="7 9">
    <name type="scientific">Synchytrium endobioticum</name>
    <dbReference type="NCBI Taxonomy" id="286115"/>
    <lineage>
        <taxon>Eukaryota</taxon>
        <taxon>Fungi</taxon>
        <taxon>Fungi incertae sedis</taxon>
        <taxon>Chytridiomycota</taxon>
        <taxon>Chytridiomycota incertae sedis</taxon>
        <taxon>Chytridiomycetes</taxon>
        <taxon>Synchytriales</taxon>
        <taxon>Synchytriaceae</taxon>
        <taxon>Synchytrium</taxon>
    </lineage>
</organism>
<evidence type="ECO:0000256" key="6">
    <source>
        <dbReference type="SAM" id="MobiDB-lite"/>
    </source>
</evidence>
<gene>
    <name evidence="8" type="ORF">SeLEV6574_g04772</name>
    <name evidence="7" type="ORF">SeMB42_g05829</name>
</gene>
<evidence type="ECO:0000256" key="2">
    <source>
        <dbReference type="ARBA" id="ARBA00022723"/>
    </source>
</evidence>
<evidence type="ECO:0000256" key="1">
    <source>
        <dbReference type="ARBA" id="ARBA00004123"/>
    </source>
</evidence>
<dbReference type="GO" id="GO:0003676">
    <property type="term" value="F:nucleic acid binding"/>
    <property type="evidence" value="ECO:0007669"/>
    <property type="project" value="InterPro"/>
</dbReference>
<dbReference type="EMBL" id="QEAM01000202">
    <property type="protein sequence ID" value="TPX43998.1"/>
    <property type="molecule type" value="Genomic_DNA"/>
</dbReference>
<evidence type="ECO:0000256" key="3">
    <source>
        <dbReference type="ARBA" id="ARBA00022771"/>
    </source>
</evidence>
<sequence length="264" mass="27767">MADARQLLKQAKLAKQADHPLLSADASGRTTCIICKTVVKTALAHFNSHLHKANVEAIKSLKSGGSSINRAPAAGLPMSTGVKRSASASASAPPEPDDGADLKKARVAVGAGSAAQEPVLVSGLPANFFDSGCSPSTKRPSTGSTSSSKPPSKTPAAPRSAPVSVDLDKELEAFKAEIASVGLTEQPPDDNSQDEDEDTRMLPDEAFEEEELMRRVKALQEKKRLAGSGGLTRRHSASSESTRNAPPGSDTAEDEVDEFAWRRR</sequence>
<reference evidence="9 10" key="1">
    <citation type="journal article" date="2019" name="Sci. Rep.">
        <title>Comparative genomics of chytrid fungi reveal insights into the obligate biotrophic and pathogenic lifestyle of Synchytrium endobioticum.</title>
        <authorList>
            <person name="van de Vossenberg B.T.L.H."/>
            <person name="Warris S."/>
            <person name="Nguyen H.D.T."/>
            <person name="van Gent-Pelzer M.P.E."/>
            <person name="Joly D.L."/>
            <person name="van de Geest H.C."/>
            <person name="Bonants P.J.M."/>
            <person name="Smith D.S."/>
            <person name="Levesque C.A."/>
            <person name="van der Lee T.A.J."/>
        </authorList>
    </citation>
    <scope>NUCLEOTIDE SEQUENCE [LARGE SCALE GENOMIC DNA]</scope>
    <source>
        <strain evidence="8 10">LEV6574</strain>
        <strain evidence="7 9">MB42</strain>
    </source>
</reference>
<dbReference type="Proteomes" id="UP000320475">
    <property type="component" value="Unassembled WGS sequence"/>
</dbReference>
<accession>A0A507CP25</accession>
<dbReference type="VEuPathDB" id="FungiDB:SeMB42_g05829"/>
<name>A0A507CP25_9FUNG</name>
<dbReference type="GO" id="GO:0005681">
    <property type="term" value="C:spliceosomal complex"/>
    <property type="evidence" value="ECO:0007669"/>
    <property type="project" value="InterPro"/>
</dbReference>
<feature type="region of interest" description="Disordered" evidence="6">
    <location>
        <begin position="64"/>
        <end position="101"/>
    </location>
</feature>
<dbReference type="InterPro" id="IPR040050">
    <property type="entry name" value="ZNF830-like"/>
</dbReference>
<comment type="caution">
    <text evidence="7">The sequence shown here is derived from an EMBL/GenBank/DDBJ whole genome shotgun (WGS) entry which is preliminary data.</text>
</comment>
<proteinExistence type="predicted"/>
<evidence type="ECO:0000313" key="7">
    <source>
        <dbReference type="EMBL" id="TPX40882.1"/>
    </source>
</evidence>
<dbReference type="GO" id="GO:0044773">
    <property type="term" value="P:mitotic DNA damage checkpoint signaling"/>
    <property type="evidence" value="ECO:0007669"/>
    <property type="project" value="TreeGrafter"/>
</dbReference>
<feature type="compositionally biased region" description="Acidic residues" evidence="6">
    <location>
        <begin position="187"/>
        <end position="198"/>
    </location>
</feature>
<comment type="subcellular location">
    <subcellularLocation>
        <location evidence="1">Nucleus</location>
    </subcellularLocation>
</comment>
<dbReference type="PANTHER" id="PTHR13278">
    <property type="entry name" value="ZINC FINGER PROTEIN 830"/>
    <property type="match status" value="1"/>
</dbReference>
<keyword evidence="5" id="KW-0539">Nucleus</keyword>
<evidence type="ECO:0000313" key="9">
    <source>
        <dbReference type="Proteomes" id="UP000317494"/>
    </source>
</evidence>
<dbReference type="OrthoDB" id="77607at2759"/>
<evidence type="ECO:0000256" key="5">
    <source>
        <dbReference type="ARBA" id="ARBA00023242"/>
    </source>
</evidence>
<evidence type="ECO:0000256" key="4">
    <source>
        <dbReference type="ARBA" id="ARBA00022833"/>
    </source>
</evidence>
<feature type="region of interest" description="Disordered" evidence="6">
    <location>
        <begin position="132"/>
        <end position="264"/>
    </location>
</feature>
<dbReference type="STRING" id="286115.A0A507CP25"/>
<dbReference type="Proteomes" id="UP000317494">
    <property type="component" value="Unassembled WGS sequence"/>
</dbReference>
<feature type="compositionally biased region" description="Basic and acidic residues" evidence="6">
    <location>
        <begin position="212"/>
        <end position="224"/>
    </location>
</feature>
<keyword evidence="9" id="KW-1185">Reference proteome</keyword>
<evidence type="ECO:0000313" key="10">
    <source>
        <dbReference type="Proteomes" id="UP000320475"/>
    </source>
</evidence>
<dbReference type="GO" id="GO:0033260">
    <property type="term" value="P:nuclear DNA replication"/>
    <property type="evidence" value="ECO:0007669"/>
    <property type="project" value="TreeGrafter"/>
</dbReference>
<feature type="compositionally biased region" description="Low complexity" evidence="6">
    <location>
        <begin position="134"/>
        <end position="162"/>
    </location>
</feature>
<dbReference type="EMBL" id="QEAN01000296">
    <property type="protein sequence ID" value="TPX40882.1"/>
    <property type="molecule type" value="Genomic_DNA"/>
</dbReference>